<name>A0A2J6T496_9HELO</name>
<evidence type="ECO:0000259" key="3">
    <source>
        <dbReference type="Pfam" id="PF24809"/>
    </source>
</evidence>
<sequence>MACEAASPSDLILDRNARVFQIAIEKLKQTISSPDAAAFQSTLIEDVWVAVEEIQESQRKRKSLRNMRRVEPFLRTLEQYSKVIEVACNGTSYLPWVWAPIKMMLQLADEYTNVFDKLVDAYGQIAEAMPQFERLQRGFGDQTNFQAILAMVYEDILEFHRRAYKFFRRRAWHLFFDSLWKSFEFRFNGILKRLSHHKELLIKEAVTIDIIAARQWRIEAKELIVQQEKRIHDYYLQDCISWFKVADEQQDDELERLADKRQEGTCEWVFKNNRFQSWKDDVHGEPILWVKGIPGAEEEAFTTAYHICHSYTAGKNLVGEILRSITVQFLRSNLELAPFIFENYANKGLAPSIVRMRKLLPELIATLPSTRIIVDGLDEYPETDQRIILTDLLALSKLPGSQCKILFSNREGKQFNKSLSSKPTISLRDQNALNKDIETYVHANLELLREGPLDNAYLIDWIERAIVQRANGKYPDNHFLNSANSVSGMFLWVRLVLRGLDDCGSEQDLINTVNNLPDGLEQAYGRILERVVEGVTEQSRDKALRILGWIACSFRIMKTHEIRDGIQFHTKGMELNDTTKVKLIDGFFDLCKPLIEEGPQNTIQFVHYSAKQYILDQKSGPFLQYYQCHYDLSFACINYMNTSHCLIDPGYTESALRVRVVKGFHNLHHYANEFWFQHLLQYAKSGIVVEDEDLDDPLEELREFWKDEPGKGAKTLKLDDTTSAESIISQLEALKSIERAQKMGIDILTFHKFLSQENNSHQDIKDLKSDEIKRDPTHFSAISQRYQDIVQLLTEYIAKDLPEGIGAEELEKFKEIYLDSAFICRYRECYRYSRGFKSSIERDYHEKLHNKPLRCADPSCDFFARGFTSKSGLNKHNRKYHPTLEEKELPSTLAVFHSGTAETYEADPEAERGENEQGQKRVASSSL</sequence>
<organism evidence="5 6">
    <name type="scientific">Hyaloscypha bicolor E</name>
    <dbReference type="NCBI Taxonomy" id="1095630"/>
    <lineage>
        <taxon>Eukaryota</taxon>
        <taxon>Fungi</taxon>
        <taxon>Dikarya</taxon>
        <taxon>Ascomycota</taxon>
        <taxon>Pezizomycotina</taxon>
        <taxon>Leotiomycetes</taxon>
        <taxon>Helotiales</taxon>
        <taxon>Hyaloscyphaceae</taxon>
        <taxon>Hyaloscypha</taxon>
        <taxon>Hyaloscypha bicolor</taxon>
    </lineage>
</organism>
<evidence type="ECO:0000313" key="6">
    <source>
        <dbReference type="Proteomes" id="UP000235371"/>
    </source>
</evidence>
<dbReference type="OrthoDB" id="4062651at2759"/>
<keyword evidence="1" id="KW-0677">Repeat</keyword>
<dbReference type="Proteomes" id="UP000235371">
    <property type="component" value="Unassembled WGS sequence"/>
</dbReference>
<feature type="domain" description="DUF7708" evidence="3">
    <location>
        <begin position="71"/>
        <end position="203"/>
    </location>
</feature>
<dbReference type="InterPro" id="IPR056125">
    <property type="entry name" value="DUF7708"/>
</dbReference>
<reference evidence="5 6" key="1">
    <citation type="submission" date="2016-04" db="EMBL/GenBank/DDBJ databases">
        <title>A degradative enzymes factory behind the ericoid mycorrhizal symbiosis.</title>
        <authorList>
            <consortium name="DOE Joint Genome Institute"/>
            <person name="Martino E."/>
            <person name="Morin E."/>
            <person name="Grelet G."/>
            <person name="Kuo A."/>
            <person name="Kohler A."/>
            <person name="Daghino S."/>
            <person name="Barry K."/>
            <person name="Choi C."/>
            <person name="Cichocki N."/>
            <person name="Clum A."/>
            <person name="Copeland A."/>
            <person name="Hainaut M."/>
            <person name="Haridas S."/>
            <person name="Labutti K."/>
            <person name="Lindquist E."/>
            <person name="Lipzen A."/>
            <person name="Khouja H.-R."/>
            <person name="Murat C."/>
            <person name="Ohm R."/>
            <person name="Olson A."/>
            <person name="Spatafora J."/>
            <person name="Veneault-Fourrey C."/>
            <person name="Henrissat B."/>
            <person name="Grigoriev I."/>
            <person name="Martin F."/>
            <person name="Perotto S."/>
        </authorList>
    </citation>
    <scope>NUCLEOTIDE SEQUENCE [LARGE SCALE GENOMIC DNA]</scope>
    <source>
        <strain evidence="5 6">E</strain>
    </source>
</reference>
<gene>
    <name evidence="5" type="ORF">K444DRAFT_644308</name>
</gene>
<evidence type="ECO:0000259" key="4">
    <source>
        <dbReference type="Pfam" id="PF24883"/>
    </source>
</evidence>
<dbReference type="Pfam" id="PF24883">
    <property type="entry name" value="NPHP3_N"/>
    <property type="match status" value="1"/>
</dbReference>
<accession>A0A2J6T496</accession>
<dbReference type="RefSeq" id="XP_024734736.1">
    <property type="nucleotide sequence ID" value="XM_024884944.1"/>
</dbReference>
<dbReference type="PANTHER" id="PTHR10039:SF14">
    <property type="entry name" value="NACHT DOMAIN-CONTAINING PROTEIN"/>
    <property type="match status" value="1"/>
</dbReference>
<feature type="region of interest" description="Disordered" evidence="2">
    <location>
        <begin position="903"/>
        <end position="927"/>
    </location>
</feature>
<evidence type="ECO:0000256" key="2">
    <source>
        <dbReference type="SAM" id="MobiDB-lite"/>
    </source>
</evidence>
<dbReference type="InParanoid" id="A0A2J6T496"/>
<evidence type="ECO:0000256" key="1">
    <source>
        <dbReference type="ARBA" id="ARBA00022737"/>
    </source>
</evidence>
<feature type="domain" description="Nephrocystin 3-like N-terminal" evidence="4">
    <location>
        <begin position="264"/>
        <end position="410"/>
    </location>
</feature>
<protein>
    <recommendedName>
        <fullName evidence="7">C2H2-type domain-containing protein</fullName>
    </recommendedName>
</protein>
<evidence type="ECO:0000313" key="5">
    <source>
        <dbReference type="EMBL" id="PMD57832.1"/>
    </source>
</evidence>
<dbReference type="InterPro" id="IPR056884">
    <property type="entry name" value="NPHP3-like_N"/>
</dbReference>
<dbReference type="GeneID" id="36593021"/>
<feature type="compositionally biased region" description="Basic and acidic residues" evidence="2">
    <location>
        <begin position="909"/>
        <end position="919"/>
    </location>
</feature>
<dbReference type="EMBL" id="KZ613843">
    <property type="protein sequence ID" value="PMD57832.1"/>
    <property type="molecule type" value="Genomic_DNA"/>
</dbReference>
<dbReference type="PANTHER" id="PTHR10039">
    <property type="entry name" value="AMELOGENIN"/>
    <property type="match status" value="1"/>
</dbReference>
<dbReference type="AlphaFoldDB" id="A0A2J6T496"/>
<evidence type="ECO:0008006" key="7">
    <source>
        <dbReference type="Google" id="ProtNLM"/>
    </source>
</evidence>
<proteinExistence type="predicted"/>
<keyword evidence="6" id="KW-1185">Reference proteome</keyword>
<dbReference type="Pfam" id="PF24809">
    <property type="entry name" value="DUF7708"/>
    <property type="match status" value="1"/>
</dbReference>